<accession>A0A369QGD7</accession>
<evidence type="ECO:0000313" key="1">
    <source>
        <dbReference type="EMBL" id="RDC61358.1"/>
    </source>
</evidence>
<dbReference type="OrthoDB" id="7409083at2"/>
<dbReference type="RefSeq" id="WP_115367309.1">
    <property type="nucleotide sequence ID" value="NZ_QBKA01000002.1"/>
</dbReference>
<evidence type="ECO:0000313" key="2">
    <source>
        <dbReference type="Proteomes" id="UP000253727"/>
    </source>
</evidence>
<dbReference type="Proteomes" id="UP000253727">
    <property type="component" value="Unassembled WGS sequence"/>
</dbReference>
<sequence>MSYIRHPERVVAFSIVYSTQRHNPSPAIRTIGAFTAVRRNSDDVSFGQHQFAYPNQEGSTPLADMASLANPQTDCLGSVILPPSRHALQASGVYDPVAARSRALPIPARHCFRRCHFLQTNMRTFRGISRQNGISLERPLSTDTMYAAYAPERAQAIWVNWVTLALVRDPDRASLLAAHRAWNMIERARVAR</sequence>
<dbReference type="AlphaFoldDB" id="A0A369QGD7"/>
<name>A0A369QGD7_9SPHN</name>
<organism evidence="1 2">
    <name type="scientific">Alteripontixanthobacter maritimus</name>
    <dbReference type="NCBI Taxonomy" id="2161824"/>
    <lineage>
        <taxon>Bacteria</taxon>
        <taxon>Pseudomonadati</taxon>
        <taxon>Pseudomonadota</taxon>
        <taxon>Alphaproteobacteria</taxon>
        <taxon>Sphingomonadales</taxon>
        <taxon>Erythrobacteraceae</taxon>
        <taxon>Alteripontixanthobacter</taxon>
    </lineage>
</organism>
<protein>
    <submittedName>
        <fullName evidence="1">Uncharacterized protein</fullName>
    </submittedName>
</protein>
<dbReference type="EMBL" id="QBKA01000002">
    <property type="protein sequence ID" value="RDC61358.1"/>
    <property type="molecule type" value="Genomic_DNA"/>
</dbReference>
<gene>
    <name evidence="1" type="ORF">HME9302_02580</name>
</gene>
<comment type="caution">
    <text evidence="1">The sequence shown here is derived from an EMBL/GenBank/DDBJ whole genome shotgun (WGS) entry which is preliminary data.</text>
</comment>
<keyword evidence="2" id="KW-1185">Reference proteome</keyword>
<proteinExistence type="predicted"/>
<reference evidence="1 2" key="1">
    <citation type="submission" date="2018-04" db="EMBL/GenBank/DDBJ databases">
        <title>Altererythrobacter sp. HME9302 genome sequencing and assembly.</title>
        <authorList>
            <person name="Kang H."/>
            <person name="Kim H."/>
            <person name="Joh K."/>
        </authorList>
    </citation>
    <scope>NUCLEOTIDE SEQUENCE [LARGE SCALE GENOMIC DNA]</scope>
    <source>
        <strain evidence="1 2">HME9302</strain>
    </source>
</reference>